<dbReference type="PANTHER" id="PTHR18952:SF265">
    <property type="entry name" value="CARBONIC ANHYDRASE"/>
    <property type="match status" value="1"/>
</dbReference>
<dbReference type="CDD" id="cd03124">
    <property type="entry name" value="alpha_CA_prokaryotic_like"/>
    <property type="match status" value="1"/>
</dbReference>
<evidence type="ECO:0000256" key="1">
    <source>
        <dbReference type="ARBA" id="ARBA00001947"/>
    </source>
</evidence>
<comment type="function">
    <text evidence="2 10">Reversible hydration of carbon dioxide.</text>
</comment>
<comment type="catalytic activity">
    <reaction evidence="9 10">
        <text>hydrogencarbonate + H(+) = CO2 + H2O</text>
        <dbReference type="Rhea" id="RHEA:10748"/>
        <dbReference type="ChEBI" id="CHEBI:15377"/>
        <dbReference type="ChEBI" id="CHEBI:15378"/>
        <dbReference type="ChEBI" id="CHEBI:16526"/>
        <dbReference type="ChEBI" id="CHEBI:17544"/>
        <dbReference type="EC" id="4.2.1.1"/>
    </reaction>
</comment>
<comment type="caution">
    <text evidence="12">The sequence shown here is derived from an EMBL/GenBank/DDBJ whole genome shotgun (WGS) entry which is preliminary data.</text>
</comment>
<proteinExistence type="inferred from homology"/>
<name>A0ABW6K749_9BACI</name>
<dbReference type="PROSITE" id="PS51144">
    <property type="entry name" value="ALPHA_CA_2"/>
    <property type="match status" value="1"/>
</dbReference>
<evidence type="ECO:0000256" key="5">
    <source>
        <dbReference type="ARBA" id="ARBA00014628"/>
    </source>
</evidence>
<dbReference type="InterPro" id="IPR018338">
    <property type="entry name" value="Carbonic_anhydrase_a-class_CS"/>
</dbReference>
<dbReference type="EC" id="4.2.1.1" evidence="4 10"/>
<dbReference type="SMART" id="SM01057">
    <property type="entry name" value="Carb_anhydrase"/>
    <property type="match status" value="1"/>
</dbReference>
<evidence type="ECO:0000256" key="9">
    <source>
        <dbReference type="ARBA" id="ARBA00048348"/>
    </source>
</evidence>
<organism evidence="12 13">
    <name type="scientific">Cytobacillus spartinae</name>
    <dbReference type="NCBI Taxonomy" id="3299023"/>
    <lineage>
        <taxon>Bacteria</taxon>
        <taxon>Bacillati</taxon>
        <taxon>Bacillota</taxon>
        <taxon>Bacilli</taxon>
        <taxon>Bacillales</taxon>
        <taxon>Bacillaceae</taxon>
        <taxon>Cytobacillus</taxon>
    </lineage>
</organism>
<keyword evidence="6 10" id="KW-0479">Metal-binding</keyword>
<evidence type="ECO:0000256" key="3">
    <source>
        <dbReference type="ARBA" id="ARBA00010718"/>
    </source>
</evidence>
<evidence type="ECO:0000256" key="6">
    <source>
        <dbReference type="ARBA" id="ARBA00022723"/>
    </source>
</evidence>
<dbReference type="RefSeq" id="WP_389358685.1">
    <property type="nucleotide sequence ID" value="NZ_JBIACK010000001.1"/>
</dbReference>
<dbReference type="Pfam" id="PF00194">
    <property type="entry name" value="Carb_anhydrase"/>
    <property type="match status" value="1"/>
</dbReference>
<protein>
    <recommendedName>
        <fullName evidence="5 10">Carbonic anhydrase</fullName>
        <ecNumber evidence="4 10">4.2.1.1</ecNumber>
    </recommendedName>
</protein>
<evidence type="ECO:0000256" key="10">
    <source>
        <dbReference type="RuleBase" id="RU367011"/>
    </source>
</evidence>
<evidence type="ECO:0000259" key="11">
    <source>
        <dbReference type="PROSITE" id="PS51144"/>
    </source>
</evidence>
<dbReference type="InterPro" id="IPR041891">
    <property type="entry name" value="Alpha_CA_prokaryot-like"/>
</dbReference>
<dbReference type="PANTHER" id="PTHR18952">
    <property type="entry name" value="CARBONIC ANHYDRASE"/>
    <property type="match status" value="1"/>
</dbReference>
<comment type="similarity">
    <text evidence="3 10">Belongs to the alpha-carbonic anhydrase family.</text>
</comment>
<accession>A0ABW6K749</accession>
<evidence type="ECO:0000313" key="12">
    <source>
        <dbReference type="EMBL" id="MFE8700006.1"/>
    </source>
</evidence>
<feature type="chain" id="PRO_5044989831" description="Carbonic anhydrase" evidence="10">
    <location>
        <begin position="22"/>
        <end position="259"/>
    </location>
</feature>
<dbReference type="SUPFAM" id="SSF51069">
    <property type="entry name" value="Carbonic anhydrase"/>
    <property type="match status" value="1"/>
</dbReference>
<evidence type="ECO:0000256" key="8">
    <source>
        <dbReference type="ARBA" id="ARBA00023239"/>
    </source>
</evidence>
<dbReference type="EMBL" id="JBIACK010000001">
    <property type="protein sequence ID" value="MFE8700006.1"/>
    <property type="molecule type" value="Genomic_DNA"/>
</dbReference>
<comment type="cofactor">
    <cofactor evidence="1 10">
        <name>Zn(2+)</name>
        <dbReference type="ChEBI" id="CHEBI:29105"/>
    </cofactor>
</comment>
<dbReference type="InterPro" id="IPR036398">
    <property type="entry name" value="CA_dom_sf"/>
</dbReference>
<gene>
    <name evidence="12" type="ORF">ACFYKX_05135</name>
</gene>
<evidence type="ECO:0000256" key="2">
    <source>
        <dbReference type="ARBA" id="ARBA00002904"/>
    </source>
</evidence>
<evidence type="ECO:0000256" key="7">
    <source>
        <dbReference type="ARBA" id="ARBA00022833"/>
    </source>
</evidence>
<sequence length="259" mass="30071">MSRKFFAILLFLFVIFVIAHSAKPYQTDAGEQNSKWSYSGKTGPEYWGNLDPSYRSCAKGLQQSPINIDKNEVIENSTLLDIQFHYFSTGFVAPDTKYTIELTPEMKQNYIKIGEEKYLLKQIHFHQPSEHQIDLKKFPLEIHFVHQNLNGEIAVVGVFSDVGRLNPTMERVLNLIPSTKGEKRIEQLNIDALLPEEKTFYRYQGSFTIPPCTERVEWIIFKTPIEMSTQQFRSFSEKFPQANARPLQPINKRKIYTTP</sequence>
<dbReference type="PROSITE" id="PS00162">
    <property type="entry name" value="ALPHA_CA_1"/>
    <property type="match status" value="1"/>
</dbReference>
<feature type="domain" description="Alpha-carbonic anhydrase" evidence="11">
    <location>
        <begin position="34"/>
        <end position="259"/>
    </location>
</feature>
<keyword evidence="7 10" id="KW-0862">Zinc</keyword>
<evidence type="ECO:0000313" key="13">
    <source>
        <dbReference type="Proteomes" id="UP001601059"/>
    </source>
</evidence>
<dbReference type="Gene3D" id="3.10.200.10">
    <property type="entry name" value="Alpha carbonic anhydrase"/>
    <property type="match status" value="1"/>
</dbReference>
<dbReference type="InterPro" id="IPR001148">
    <property type="entry name" value="CA_dom"/>
</dbReference>
<keyword evidence="10" id="KW-0732">Signal</keyword>
<evidence type="ECO:0000256" key="4">
    <source>
        <dbReference type="ARBA" id="ARBA00012925"/>
    </source>
</evidence>
<dbReference type="InterPro" id="IPR023561">
    <property type="entry name" value="Carbonic_anhydrase_a-class"/>
</dbReference>
<reference evidence="12 13" key="1">
    <citation type="submission" date="2024-08" db="EMBL/GenBank/DDBJ databases">
        <title>Two novel Cytobacillus novel species.</title>
        <authorList>
            <person name="Liu G."/>
        </authorList>
    </citation>
    <scope>NUCLEOTIDE SEQUENCE [LARGE SCALE GENOMIC DNA]</scope>
    <source>
        <strain evidence="12 13">FJAT-54145</strain>
    </source>
</reference>
<keyword evidence="8 10" id="KW-0456">Lyase</keyword>
<feature type="signal peptide" evidence="10">
    <location>
        <begin position="1"/>
        <end position="21"/>
    </location>
</feature>
<keyword evidence="13" id="KW-1185">Reference proteome</keyword>
<dbReference type="Proteomes" id="UP001601059">
    <property type="component" value="Unassembled WGS sequence"/>
</dbReference>